<reference evidence="2 3" key="1">
    <citation type="submission" date="2021-06" db="EMBL/GenBank/DDBJ databases">
        <title>Caerostris darwini draft genome.</title>
        <authorList>
            <person name="Kono N."/>
            <person name="Arakawa K."/>
        </authorList>
    </citation>
    <scope>NUCLEOTIDE SEQUENCE [LARGE SCALE GENOMIC DNA]</scope>
</reference>
<keyword evidence="3" id="KW-1185">Reference proteome</keyword>
<feature type="compositionally biased region" description="Basic and acidic residues" evidence="1">
    <location>
        <begin position="10"/>
        <end position="21"/>
    </location>
</feature>
<name>A0AAV4P164_9ARAC</name>
<protein>
    <submittedName>
        <fullName evidence="2">Uncharacterized protein</fullName>
    </submittedName>
</protein>
<evidence type="ECO:0000313" key="3">
    <source>
        <dbReference type="Proteomes" id="UP001054837"/>
    </source>
</evidence>
<accession>A0AAV4P164</accession>
<evidence type="ECO:0000313" key="2">
    <source>
        <dbReference type="EMBL" id="GIX89654.1"/>
    </source>
</evidence>
<proteinExistence type="predicted"/>
<gene>
    <name evidence="2" type="ORF">CDAR_390501</name>
</gene>
<organism evidence="2 3">
    <name type="scientific">Caerostris darwini</name>
    <dbReference type="NCBI Taxonomy" id="1538125"/>
    <lineage>
        <taxon>Eukaryota</taxon>
        <taxon>Metazoa</taxon>
        <taxon>Ecdysozoa</taxon>
        <taxon>Arthropoda</taxon>
        <taxon>Chelicerata</taxon>
        <taxon>Arachnida</taxon>
        <taxon>Araneae</taxon>
        <taxon>Araneomorphae</taxon>
        <taxon>Entelegynae</taxon>
        <taxon>Araneoidea</taxon>
        <taxon>Araneidae</taxon>
        <taxon>Caerostris</taxon>
    </lineage>
</organism>
<evidence type="ECO:0000256" key="1">
    <source>
        <dbReference type="SAM" id="MobiDB-lite"/>
    </source>
</evidence>
<dbReference type="Proteomes" id="UP001054837">
    <property type="component" value="Unassembled WGS sequence"/>
</dbReference>
<comment type="caution">
    <text evidence="2">The sequence shown here is derived from an EMBL/GenBank/DDBJ whole genome shotgun (WGS) entry which is preliminary data.</text>
</comment>
<sequence length="91" mass="10891">MPPHSHKHLQIRDKMSLRKESPQTQGRTEKRKSRLRHPFVIQTKLRDRKNAPEENLLFRNRMNDLAESLGEWFGSFVVRKGYRLVHLEFPG</sequence>
<dbReference type="AlphaFoldDB" id="A0AAV4P164"/>
<feature type="region of interest" description="Disordered" evidence="1">
    <location>
        <begin position="1"/>
        <end position="37"/>
    </location>
</feature>
<dbReference type="EMBL" id="BPLQ01002195">
    <property type="protein sequence ID" value="GIX89654.1"/>
    <property type="molecule type" value="Genomic_DNA"/>
</dbReference>